<accession>A0ABT5Z4A2</accession>
<keyword evidence="2 4" id="KW-0238">DNA-binding</keyword>
<dbReference type="Proteomes" id="UP001220022">
    <property type="component" value="Unassembled WGS sequence"/>
</dbReference>
<dbReference type="Pfam" id="PF17928">
    <property type="entry name" value="TetR_C_22"/>
    <property type="match status" value="1"/>
</dbReference>
<dbReference type="SUPFAM" id="SSF46689">
    <property type="entry name" value="Homeodomain-like"/>
    <property type="match status" value="1"/>
</dbReference>
<evidence type="ECO:0000256" key="1">
    <source>
        <dbReference type="ARBA" id="ARBA00023015"/>
    </source>
</evidence>
<proteinExistence type="predicted"/>
<dbReference type="EMBL" id="JARHTQ010000017">
    <property type="protein sequence ID" value="MDF2258649.1"/>
    <property type="molecule type" value="Genomic_DNA"/>
</dbReference>
<feature type="domain" description="HTH tetR-type" evidence="5">
    <location>
        <begin position="16"/>
        <end position="76"/>
    </location>
</feature>
<dbReference type="PANTHER" id="PTHR30055:SF234">
    <property type="entry name" value="HTH-TYPE TRANSCRIPTIONAL REGULATOR BETI"/>
    <property type="match status" value="1"/>
</dbReference>
<protein>
    <submittedName>
        <fullName evidence="6">TetR/AcrR family transcriptional regulator</fullName>
    </submittedName>
</protein>
<evidence type="ECO:0000256" key="2">
    <source>
        <dbReference type="ARBA" id="ARBA00023125"/>
    </source>
</evidence>
<evidence type="ECO:0000256" key="3">
    <source>
        <dbReference type="ARBA" id="ARBA00023163"/>
    </source>
</evidence>
<evidence type="ECO:0000259" key="5">
    <source>
        <dbReference type="PROSITE" id="PS50977"/>
    </source>
</evidence>
<reference evidence="6 7" key="1">
    <citation type="submission" date="2023-03" db="EMBL/GenBank/DDBJ databases">
        <title>Draft genome sequence of type strain Streptomyces ferralitis JCM 14344.</title>
        <authorList>
            <person name="Klaysubun C."/>
            <person name="Duangmal K."/>
        </authorList>
    </citation>
    <scope>NUCLEOTIDE SEQUENCE [LARGE SCALE GENOMIC DNA]</scope>
    <source>
        <strain evidence="6 7">JCM 14344</strain>
    </source>
</reference>
<keyword evidence="7" id="KW-1185">Reference proteome</keyword>
<keyword evidence="3" id="KW-0804">Transcription</keyword>
<feature type="DNA-binding region" description="H-T-H motif" evidence="4">
    <location>
        <begin position="39"/>
        <end position="58"/>
    </location>
</feature>
<sequence length="209" mass="22651">MKAVPLRRRPVQRRSLERFERILDVSAELLAETGYGALTTREVARRAGVPIGTLYQFFPGKDGLVAALAARNLERYLDRLARRMEAEAPSGTAELVDLAVDEFVAMKRSMPGFAVLDFGLAGRPGTRAEQHILDTVLDNNAAVAERLRALTSGSLDDGAGIESPLTLQVAMECADAVLQLAFRTDPEGDPGLIAECKRVLRRYLAAGTG</sequence>
<evidence type="ECO:0000256" key="4">
    <source>
        <dbReference type="PROSITE-ProRule" id="PRU00335"/>
    </source>
</evidence>
<dbReference type="InterPro" id="IPR041674">
    <property type="entry name" value="TetR_C_22"/>
</dbReference>
<dbReference type="PROSITE" id="PS50977">
    <property type="entry name" value="HTH_TETR_2"/>
    <property type="match status" value="1"/>
</dbReference>
<dbReference type="InterPro" id="IPR001647">
    <property type="entry name" value="HTH_TetR"/>
</dbReference>
<evidence type="ECO:0000313" key="6">
    <source>
        <dbReference type="EMBL" id="MDF2258649.1"/>
    </source>
</evidence>
<evidence type="ECO:0000313" key="7">
    <source>
        <dbReference type="Proteomes" id="UP001220022"/>
    </source>
</evidence>
<comment type="caution">
    <text evidence="6">The sequence shown here is derived from an EMBL/GenBank/DDBJ whole genome shotgun (WGS) entry which is preliminary data.</text>
</comment>
<organism evidence="6 7">
    <name type="scientific">Streptantibioticus ferralitis</name>
    <dbReference type="NCBI Taxonomy" id="236510"/>
    <lineage>
        <taxon>Bacteria</taxon>
        <taxon>Bacillati</taxon>
        <taxon>Actinomycetota</taxon>
        <taxon>Actinomycetes</taxon>
        <taxon>Kitasatosporales</taxon>
        <taxon>Streptomycetaceae</taxon>
        <taxon>Streptantibioticus</taxon>
    </lineage>
</organism>
<dbReference type="RefSeq" id="WP_275817886.1">
    <property type="nucleotide sequence ID" value="NZ_BAAANM010000010.1"/>
</dbReference>
<name>A0ABT5Z4A2_9ACTN</name>
<dbReference type="Gene3D" id="1.10.357.10">
    <property type="entry name" value="Tetracycline Repressor, domain 2"/>
    <property type="match status" value="1"/>
</dbReference>
<gene>
    <name evidence="6" type="ORF">P2L57_23870</name>
</gene>
<keyword evidence="1" id="KW-0805">Transcription regulation</keyword>
<dbReference type="InterPro" id="IPR050109">
    <property type="entry name" value="HTH-type_TetR-like_transc_reg"/>
</dbReference>
<dbReference type="PRINTS" id="PR00455">
    <property type="entry name" value="HTHTETR"/>
</dbReference>
<dbReference type="Pfam" id="PF00440">
    <property type="entry name" value="TetR_N"/>
    <property type="match status" value="1"/>
</dbReference>
<dbReference type="PANTHER" id="PTHR30055">
    <property type="entry name" value="HTH-TYPE TRANSCRIPTIONAL REGULATOR RUTR"/>
    <property type="match status" value="1"/>
</dbReference>
<dbReference type="InterPro" id="IPR009057">
    <property type="entry name" value="Homeodomain-like_sf"/>
</dbReference>